<reference evidence="3" key="1">
    <citation type="submission" date="2020-10" db="EMBL/GenBank/DDBJ databases">
        <authorList>
            <person name="Han B."/>
            <person name="Lu T."/>
            <person name="Zhao Q."/>
            <person name="Huang X."/>
            <person name="Zhao Y."/>
        </authorList>
    </citation>
    <scope>NUCLEOTIDE SEQUENCE</scope>
</reference>
<feature type="compositionally biased region" description="Polar residues" evidence="1">
    <location>
        <begin position="724"/>
        <end position="740"/>
    </location>
</feature>
<evidence type="ECO:0000313" key="4">
    <source>
        <dbReference type="Proteomes" id="UP000604825"/>
    </source>
</evidence>
<evidence type="ECO:0000256" key="1">
    <source>
        <dbReference type="SAM" id="MobiDB-lite"/>
    </source>
</evidence>
<dbReference type="Pfam" id="PF26133">
    <property type="entry name" value="DUF8039"/>
    <property type="match status" value="1"/>
</dbReference>
<keyword evidence="4" id="KW-1185">Reference proteome</keyword>
<comment type="caution">
    <text evidence="3">The sequence shown here is derived from an EMBL/GenBank/DDBJ whole genome shotgun (WGS) entry which is preliminary data.</text>
</comment>
<accession>A0A811QLN0</accession>
<feature type="compositionally biased region" description="Polar residues" evidence="1">
    <location>
        <begin position="690"/>
        <end position="710"/>
    </location>
</feature>
<dbReference type="InterPro" id="IPR058352">
    <property type="entry name" value="DUF8039"/>
</dbReference>
<feature type="region of interest" description="Disordered" evidence="1">
    <location>
        <begin position="219"/>
        <end position="271"/>
    </location>
</feature>
<evidence type="ECO:0000259" key="2">
    <source>
        <dbReference type="Pfam" id="PF26133"/>
    </source>
</evidence>
<dbReference type="Gene3D" id="3.30.200.20">
    <property type="entry name" value="Phosphorylase Kinase, domain 1"/>
    <property type="match status" value="1"/>
</dbReference>
<feature type="region of interest" description="Disordered" evidence="1">
    <location>
        <begin position="25"/>
        <end position="49"/>
    </location>
</feature>
<dbReference type="OrthoDB" id="689727at2759"/>
<dbReference type="PANTHER" id="PTHR33018:SF30">
    <property type="entry name" value="OS02G0502850 PROTEIN"/>
    <property type="match status" value="1"/>
</dbReference>
<proteinExistence type="predicted"/>
<feature type="region of interest" description="Disordered" evidence="1">
    <location>
        <begin position="689"/>
        <end position="710"/>
    </location>
</feature>
<organism evidence="3 4">
    <name type="scientific">Miscanthus lutarioriparius</name>
    <dbReference type="NCBI Taxonomy" id="422564"/>
    <lineage>
        <taxon>Eukaryota</taxon>
        <taxon>Viridiplantae</taxon>
        <taxon>Streptophyta</taxon>
        <taxon>Embryophyta</taxon>
        <taxon>Tracheophyta</taxon>
        <taxon>Spermatophyta</taxon>
        <taxon>Magnoliopsida</taxon>
        <taxon>Liliopsida</taxon>
        <taxon>Poales</taxon>
        <taxon>Poaceae</taxon>
        <taxon>PACMAD clade</taxon>
        <taxon>Panicoideae</taxon>
        <taxon>Andropogonodae</taxon>
        <taxon>Andropogoneae</taxon>
        <taxon>Saccharinae</taxon>
        <taxon>Miscanthus</taxon>
    </lineage>
</organism>
<feature type="compositionally biased region" description="Acidic residues" evidence="1">
    <location>
        <begin position="240"/>
        <end position="250"/>
    </location>
</feature>
<dbReference type="AlphaFoldDB" id="A0A811QLN0"/>
<feature type="compositionally biased region" description="Polar residues" evidence="1">
    <location>
        <begin position="749"/>
        <end position="758"/>
    </location>
</feature>
<feature type="region of interest" description="Disordered" evidence="1">
    <location>
        <begin position="723"/>
        <end position="814"/>
    </location>
</feature>
<dbReference type="EMBL" id="CAJGYO010000010">
    <property type="protein sequence ID" value="CAD6258516.1"/>
    <property type="molecule type" value="Genomic_DNA"/>
</dbReference>
<sequence length="1014" mass="114461">MDHYRCWNKHGEGVNDRDLQAGCMDQGFSGDLRQDDGTHGAGQDNEEGPFCIPDLTDDKLVDISANYAQKSQDLEEMVRDAMGFDEYTEAEMKKLKRLMADMRTPLHQSCKAKCFANAEETPYLQMDICGALHIEVQCSPFSRAEQYWKTELYVYNSGVYKPAELWQAKEHQPPSKKRSCTMVFTIKEMEEATNMFSDRNLDGKGGFGRVYRGVLKDGQVSSTDSSSSGDDEAGTQTVSEEVESPIDDEQQQSVPEPVRRPKKPKTASKWPTDMIEVTEIHPDGKPIEVKQQRRLRLLARLIARQQLSLVMPSFKNLTDERKWELFNKHVMPYLKFPDTMKTEGLKYIMKVISKSWRTHKNRLVTDFIEKNLSPFQKHPYIQPEDWAEFEVLKKSREEIAKSEKYKMLRQQNVHNHCLGSAGYDGKEKKWEVEDAELVKKGIPNPWDDYPEGRPVRFLRARSKLEDSTQKISEDIKEKQSAAESSGVTWVRENDVLTACLGPEQPGCVRAVSSYTGWKHGWPGCSGMYRKRKRSGAVDVDVQAIAAQVREEVTAQVTQEVTAKVTKEVTSKVTQDVMSYLADQGLLLGPSSVAPDTIDLLEEPTQCSLVVNLGNYRPVVAEGRVFPKEFVLESVQIDYDYAIVQVECVHQGYEDYVLQPPPNDDIKTLREALLQRILWRRDWILVKQTHETQPAQSQPDETTKSAKSVSKGTNAIISTKLLCGANSTPSNHQSPATSDATKSVPKEHNTANPSKNPNSSEKECTKLPTQPKVGTEAVGSGARPPKQPKGASKAAGESEKAATNKKLASKAVGQSLKQPQQQKWIDKYKCGHPFLPAMDLKAVGPGCTALHSHYMKDCVNNKHGIVVRFRGIYMLNSSNFEVRLVRYNFLYDLFQFGALDASLLQCWILSLVVEAKAKDIHVGFLDPQVMSLDSITFDRDKVLQAFARHTNKLKDRPHPLKHAFKYACLQQSSAKSSGWYAAHHLFLAMRKTNLEYSEHSDIVWPLSQWPVCVSI</sequence>
<feature type="domain" description="DUF8039" evidence="2">
    <location>
        <begin position="596"/>
        <end position="685"/>
    </location>
</feature>
<gene>
    <name evidence="3" type="ORF">NCGR_LOCUS41988</name>
</gene>
<protein>
    <recommendedName>
        <fullName evidence="2">DUF8039 domain-containing protein</fullName>
    </recommendedName>
</protein>
<evidence type="ECO:0000313" key="3">
    <source>
        <dbReference type="EMBL" id="CAD6258516.1"/>
    </source>
</evidence>
<dbReference type="Proteomes" id="UP000604825">
    <property type="component" value="Unassembled WGS sequence"/>
</dbReference>
<dbReference type="PANTHER" id="PTHR33018">
    <property type="entry name" value="OS10G0338966 PROTEIN-RELATED"/>
    <property type="match status" value="1"/>
</dbReference>
<name>A0A811QLN0_9POAL</name>